<feature type="compositionally biased region" description="Acidic residues" evidence="7">
    <location>
        <begin position="288"/>
        <end position="309"/>
    </location>
</feature>
<evidence type="ECO:0000256" key="1">
    <source>
        <dbReference type="ARBA" id="ARBA00004123"/>
    </source>
</evidence>
<evidence type="ECO:0000313" key="9">
    <source>
        <dbReference type="Proteomes" id="UP000316759"/>
    </source>
</evidence>
<sequence>MSSDDVFNGFDRLDSSVTDNPTDVLDFLNSSDNENELTDPPKELENSIIEKTSEDESVNEDAPSLTLSITNVVVMASMRCHLRLKEIARSSVDVEYKALQNHVIMRLRSPYTVATIWSSGKIWCTGANSLAKAKVGARRIARRIAKCGFPCRFSKYKVVNIMATCQLPFRVRLEQLVRERPMMMSYEPELAPGLTFKTEPNSSTSLKLFSTGRIVIMGASLELLYVLGSSLETISALVEELVPLAALHQTDEPVSDSDVEEEQQKAELRAAARRMVFVPEGLPPDELGFVEDEEEDDPDVDEFASDSDESSLNAPTRYRAPPVYSTDDSTDSGASIDSGGMSTRPKRRRKRRAAVHSGTPTTGSRSLQNFSSGPPLHLMTAREAASLAFAKRASGDIAGARGLVAAAAEVRRQHELGEPSLSASSAVQSTELLPASTVYSDPTWSRKAVASGSTKRACVVTYSGTEDSSAEAAETVIPSQQPQSGMCTLPGVTSPMMTPVATLSPAAVTTTAPQSSCISAATFIPQQYVVTQTVSPGLGQPIQTHTSAVLPYSTPSVVSHSQPQAIRVAAPNAPVVSTMPLTFTNPSGSNISPAIYPIRLSGPVQQAIIPSVGPKIMSTSPNVPITTQYMNVNPLLNAQTYQFYQPNMLISPPAMFPLNGPSVQPGTATIFSGGNGGVFLSGMPTCLGSVVIQHPVTQNTTQFYQTFVGQTHTRLP</sequence>
<dbReference type="PRINTS" id="PR00686">
    <property type="entry name" value="TIFACTORIID"/>
</dbReference>
<dbReference type="EMBL" id="SUNJ01015479">
    <property type="protein sequence ID" value="TPP55347.1"/>
    <property type="molecule type" value="Genomic_DNA"/>
</dbReference>
<dbReference type="GO" id="GO:0006352">
    <property type="term" value="P:DNA-templated transcription initiation"/>
    <property type="evidence" value="ECO:0007669"/>
    <property type="project" value="InterPro"/>
</dbReference>
<keyword evidence="3" id="KW-0805">Transcription regulation</keyword>
<feature type="compositionally biased region" description="Basic residues" evidence="7">
    <location>
        <begin position="344"/>
        <end position="354"/>
    </location>
</feature>
<dbReference type="PANTHER" id="PTHR10126">
    <property type="entry name" value="TATA-BOX BINDING PROTEIN"/>
    <property type="match status" value="1"/>
</dbReference>
<evidence type="ECO:0000256" key="6">
    <source>
        <dbReference type="ARBA" id="ARBA00023242"/>
    </source>
</evidence>
<keyword evidence="5" id="KW-0804">Transcription</keyword>
<dbReference type="GO" id="GO:0005634">
    <property type="term" value="C:nucleus"/>
    <property type="evidence" value="ECO:0007669"/>
    <property type="project" value="UniProtKB-SubCell"/>
</dbReference>
<dbReference type="GO" id="GO:0003743">
    <property type="term" value="F:translation initiation factor activity"/>
    <property type="evidence" value="ECO:0007669"/>
    <property type="project" value="UniProtKB-KW"/>
</dbReference>
<feature type="region of interest" description="Disordered" evidence="7">
    <location>
        <begin position="1"/>
        <end position="44"/>
    </location>
</feature>
<comment type="similarity">
    <text evidence="2">Belongs to the TBP family.</text>
</comment>
<dbReference type="Proteomes" id="UP000316759">
    <property type="component" value="Unassembled WGS sequence"/>
</dbReference>
<dbReference type="GO" id="GO:0003677">
    <property type="term" value="F:DNA binding"/>
    <property type="evidence" value="ECO:0007669"/>
    <property type="project" value="UniProtKB-KW"/>
</dbReference>
<keyword evidence="6" id="KW-0539">Nucleus</keyword>
<comment type="subcellular location">
    <subcellularLocation>
        <location evidence="1">Nucleus</location>
    </subcellularLocation>
</comment>
<keyword evidence="9" id="KW-1185">Reference proteome</keyword>
<accession>A0A504YCF3</accession>
<reference evidence="8 9" key="1">
    <citation type="submission" date="2019-04" db="EMBL/GenBank/DDBJ databases">
        <title>Annotation for the trematode Fasciola gigantica.</title>
        <authorList>
            <person name="Choi Y.-J."/>
        </authorList>
    </citation>
    <scope>NUCLEOTIDE SEQUENCE [LARGE SCALE GENOMIC DNA]</scope>
    <source>
        <strain evidence="8">Uganda_cow_1</strain>
    </source>
</reference>
<keyword evidence="4" id="KW-0238">DNA-binding</keyword>
<dbReference type="FunFam" id="3.30.310.10:FF:000005">
    <property type="entry name" value="TATA box-binding protein-like 1"/>
    <property type="match status" value="1"/>
</dbReference>
<dbReference type="InterPro" id="IPR000814">
    <property type="entry name" value="TBP"/>
</dbReference>
<comment type="caution">
    <text evidence="8">The sequence shown here is derived from an EMBL/GenBank/DDBJ whole genome shotgun (WGS) entry which is preliminary data.</text>
</comment>
<dbReference type="InterPro" id="IPR012295">
    <property type="entry name" value="TBP_dom_sf"/>
</dbReference>
<evidence type="ECO:0000256" key="5">
    <source>
        <dbReference type="ARBA" id="ARBA00023163"/>
    </source>
</evidence>
<dbReference type="OrthoDB" id="2127950at2759"/>
<keyword evidence="8" id="KW-0396">Initiation factor</keyword>
<evidence type="ECO:0000256" key="7">
    <source>
        <dbReference type="SAM" id="MobiDB-lite"/>
    </source>
</evidence>
<keyword evidence="8" id="KW-0648">Protein biosynthesis</keyword>
<dbReference type="STRING" id="46835.A0A504YCF3"/>
<dbReference type="SUPFAM" id="SSF55945">
    <property type="entry name" value="TATA-box binding protein-like"/>
    <property type="match status" value="2"/>
</dbReference>
<dbReference type="CDD" id="cd00652">
    <property type="entry name" value="TBP_TLF"/>
    <property type="match status" value="1"/>
</dbReference>
<evidence type="ECO:0000256" key="3">
    <source>
        <dbReference type="ARBA" id="ARBA00023015"/>
    </source>
</evidence>
<feature type="compositionally biased region" description="Polar residues" evidence="7">
    <location>
        <begin position="358"/>
        <end position="372"/>
    </location>
</feature>
<feature type="region of interest" description="Disordered" evidence="7">
    <location>
        <begin position="282"/>
        <end position="375"/>
    </location>
</feature>
<organism evidence="8 9">
    <name type="scientific">Fasciola gigantica</name>
    <name type="common">Giant liver fluke</name>
    <dbReference type="NCBI Taxonomy" id="46835"/>
    <lineage>
        <taxon>Eukaryota</taxon>
        <taxon>Metazoa</taxon>
        <taxon>Spiralia</taxon>
        <taxon>Lophotrochozoa</taxon>
        <taxon>Platyhelminthes</taxon>
        <taxon>Trematoda</taxon>
        <taxon>Digenea</taxon>
        <taxon>Plagiorchiida</taxon>
        <taxon>Echinostomata</taxon>
        <taxon>Echinostomatoidea</taxon>
        <taxon>Fasciolidae</taxon>
        <taxon>Fasciola</taxon>
    </lineage>
</organism>
<protein>
    <submittedName>
        <fullName evidence="8">Transcription initiation factor TFIID TATA-box-binding protein</fullName>
    </submittedName>
</protein>
<evidence type="ECO:0000313" key="8">
    <source>
        <dbReference type="EMBL" id="TPP55347.1"/>
    </source>
</evidence>
<name>A0A504YCF3_FASGI</name>
<proteinExistence type="inferred from homology"/>
<evidence type="ECO:0000256" key="2">
    <source>
        <dbReference type="ARBA" id="ARBA00005560"/>
    </source>
</evidence>
<gene>
    <name evidence="8" type="ORF">FGIG_08605</name>
</gene>
<dbReference type="Pfam" id="PF00352">
    <property type="entry name" value="TBP"/>
    <property type="match status" value="2"/>
</dbReference>
<dbReference type="AlphaFoldDB" id="A0A504YCF3"/>
<evidence type="ECO:0000256" key="4">
    <source>
        <dbReference type="ARBA" id="ARBA00023125"/>
    </source>
</evidence>
<dbReference type="Gene3D" id="3.30.310.10">
    <property type="entry name" value="TATA-Binding Protein"/>
    <property type="match status" value="2"/>
</dbReference>